<keyword evidence="3" id="KW-0663">Pyridoxal phosphate</keyword>
<dbReference type="Proteomes" id="UP001157938">
    <property type="component" value="Unassembled WGS sequence"/>
</dbReference>
<organism evidence="8 10">
    <name type="scientific">Peronospora farinosa</name>
    <dbReference type="NCBI Taxonomy" id="134698"/>
    <lineage>
        <taxon>Eukaryota</taxon>
        <taxon>Sar</taxon>
        <taxon>Stramenopiles</taxon>
        <taxon>Oomycota</taxon>
        <taxon>Peronosporomycetes</taxon>
        <taxon>Peronosporales</taxon>
        <taxon>Peronosporaceae</taxon>
        <taxon>Peronospora</taxon>
    </lineage>
</organism>
<dbReference type="AlphaFoldDB" id="A0AAV0T6P9"/>
<dbReference type="GO" id="GO:0008732">
    <property type="term" value="F:L-allo-threonine aldolase activity"/>
    <property type="evidence" value="ECO:0007669"/>
    <property type="project" value="TreeGrafter"/>
</dbReference>
<dbReference type="InterPro" id="IPR015422">
    <property type="entry name" value="PyrdxlP-dep_Trfase_small"/>
</dbReference>
<reference evidence="7 9" key="1">
    <citation type="submission" date="2021-11" db="EMBL/GenBank/DDBJ databases">
        <authorList>
            <person name="Islam A."/>
            <person name="Islam S."/>
            <person name="Flora M.S."/>
            <person name="Rahman M."/>
            <person name="Ziaur R.M."/>
            <person name="Epstein J.H."/>
            <person name="Hassan M."/>
            <person name="Klassen M."/>
            <person name="Woodard K."/>
            <person name="Webb A."/>
            <person name="Webby R.J."/>
            <person name="El Zowalaty M.E."/>
        </authorList>
    </citation>
    <scope>NUCLEOTIDE SEQUENCE [LARGE SCALE GENOMIC DNA]</scope>
    <source>
        <strain evidence="7">Pf1</strain>
    </source>
</reference>
<evidence type="ECO:0000313" key="8">
    <source>
        <dbReference type="EMBL" id="CAI5715874.1"/>
    </source>
</evidence>
<gene>
    <name evidence="7" type="ORF">PFR001_LOCUS3617</name>
    <name evidence="8" type="ORF">PFR002_LOCUS3173</name>
</gene>
<comment type="caution">
    <text evidence="8">The sequence shown here is derived from an EMBL/GenBank/DDBJ whole genome shotgun (WGS) entry which is preliminary data.</text>
</comment>
<feature type="modified residue" description="N6-(pyridoxal phosphate)lysine" evidence="5">
    <location>
        <position position="160"/>
    </location>
</feature>
<evidence type="ECO:0000313" key="7">
    <source>
        <dbReference type="EMBL" id="CAH0488112.1"/>
    </source>
</evidence>
<dbReference type="Pfam" id="PF01212">
    <property type="entry name" value="Beta_elim_lyase"/>
    <property type="match status" value="1"/>
</dbReference>
<dbReference type="FunFam" id="3.90.1150.10:FF:000041">
    <property type="entry name" value="Low-specificity L-threonine aldolase"/>
    <property type="match status" value="1"/>
</dbReference>
<accession>A0AAV0T6P9</accession>
<dbReference type="EMBL" id="CAKLBC010000767">
    <property type="protein sequence ID" value="CAH0488112.1"/>
    <property type="molecule type" value="Genomic_DNA"/>
</dbReference>
<keyword evidence="9" id="KW-1185">Reference proteome</keyword>
<dbReference type="FunFam" id="3.40.640.10:FF:000030">
    <property type="entry name" value="Low-specificity L-threonine aldolase"/>
    <property type="match status" value="1"/>
</dbReference>
<dbReference type="PIRSF" id="PIRSF017617">
    <property type="entry name" value="Thr_aldolase"/>
    <property type="match status" value="1"/>
</dbReference>
<reference evidence="8" key="2">
    <citation type="submission" date="2022-12" db="EMBL/GenBank/DDBJ databases">
        <authorList>
            <person name="Webb A."/>
        </authorList>
    </citation>
    <scope>NUCLEOTIDE SEQUENCE</scope>
    <source>
        <strain evidence="8">Pf2</strain>
    </source>
</reference>
<feature type="domain" description="Aromatic amino acid beta-eliminating lyase/threonine aldolase" evidence="6">
    <location>
        <begin position="50"/>
        <end position="247"/>
    </location>
</feature>
<dbReference type="Proteomes" id="UP001159659">
    <property type="component" value="Unassembled WGS sequence"/>
</dbReference>
<dbReference type="InterPro" id="IPR001597">
    <property type="entry name" value="ArAA_b-elim_lyase/Thr_aldolase"/>
</dbReference>
<sequence length="305" mass="32538">MIKVPRGIVNLLSDTTHPSSDSKVAAERLGKQAALYVPSGTMSNLIAIGGGANAYMGVSLHTLPNQLDGTLDIKDITNAIRSNDPHYPRSRLVAIENTQNSCGGRVLPLSYIHEVKQFCTEHNLRLHVDGARLANASVASKTSMDEFVRGADSVSLCLSKGLGAPVGSILAGSDEFIHYATRLRKSLGGGMRQAGVIASAGLYALENQFDRLAEDHINAQAFAYVISSIPGIEIDPNAVKTNIVFFRLTLDAKLDATTLAQKLEAEKGLLVGAYADENRVRAVTNLHISSRDVGYAVSSIRAPLS</sequence>
<evidence type="ECO:0000313" key="9">
    <source>
        <dbReference type="Proteomes" id="UP001157938"/>
    </source>
</evidence>
<dbReference type="Gene3D" id="3.40.640.10">
    <property type="entry name" value="Type I PLP-dependent aspartate aminotransferase-like (Major domain)"/>
    <property type="match status" value="1"/>
</dbReference>
<protein>
    <recommendedName>
        <fullName evidence="6">Aromatic amino acid beta-eliminating lyase/threonine aldolase domain-containing protein</fullName>
    </recommendedName>
</protein>
<dbReference type="GO" id="GO:0006545">
    <property type="term" value="P:glycine biosynthetic process"/>
    <property type="evidence" value="ECO:0007669"/>
    <property type="project" value="TreeGrafter"/>
</dbReference>
<dbReference type="PANTHER" id="PTHR48097">
    <property type="entry name" value="L-THREONINE ALDOLASE-RELATED"/>
    <property type="match status" value="1"/>
</dbReference>
<evidence type="ECO:0000259" key="6">
    <source>
        <dbReference type="Pfam" id="PF01212"/>
    </source>
</evidence>
<evidence type="ECO:0000256" key="5">
    <source>
        <dbReference type="PIRSR" id="PIRSR017617-1"/>
    </source>
</evidence>
<keyword evidence="4" id="KW-0456">Lyase</keyword>
<proteinExistence type="inferred from homology"/>
<dbReference type="NCBIfam" id="NF041359">
    <property type="entry name" value="GntG_guanitoxin"/>
    <property type="match status" value="1"/>
</dbReference>
<dbReference type="Gene3D" id="3.90.1150.10">
    <property type="entry name" value="Aspartate Aminotransferase, domain 1"/>
    <property type="match status" value="1"/>
</dbReference>
<dbReference type="PANTHER" id="PTHR48097:SF9">
    <property type="entry name" value="L-THREONINE ALDOLASE"/>
    <property type="match status" value="1"/>
</dbReference>
<evidence type="ECO:0000256" key="4">
    <source>
        <dbReference type="ARBA" id="ARBA00023239"/>
    </source>
</evidence>
<name>A0AAV0T6P9_9STRA</name>
<comment type="similarity">
    <text evidence="2">Belongs to the threonine aldolase family.</text>
</comment>
<dbReference type="InterPro" id="IPR023603">
    <property type="entry name" value="Low_specificity_L-TA-like"/>
</dbReference>
<dbReference type="GO" id="GO:0005829">
    <property type="term" value="C:cytosol"/>
    <property type="evidence" value="ECO:0007669"/>
    <property type="project" value="TreeGrafter"/>
</dbReference>
<dbReference type="InterPro" id="IPR015424">
    <property type="entry name" value="PyrdxlP-dep_Trfase"/>
</dbReference>
<evidence type="ECO:0000256" key="2">
    <source>
        <dbReference type="ARBA" id="ARBA00006966"/>
    </source>
</evidence>
<dbReference type="GO" id="GO:0006567">
    <property type="term" value="P:L-threonine catabolic process"/>
    <property type="evidence" value="ECO:0007669"/>
    <property type="project" value="TreeGrafter"/>
</dbReference>
<evidence type="ECO:0000256" key="1">
    <source>
        <dbReference type="ARBA" id="ARBA00001933"/>
    </source>
</evidence>
<comment type="cofactor">
    <cofactor evidence="1">
        <name>pyridoxal 5'-phosphate</name>
        <dbReference type="ChEBI" id="CHEBI:597326"/>
    </cofactor>
</comment>
<dbReference type="EMBL" id="CANTFK010000412">
    <property type="protein sequence ID" value="CAI5715874.1"/>
    <property type="molecule type" value="Genomic_DNA"/>
</dbReference>
<evidence type="ECO:0000313" key="10">
    <source>
        <dbReference type="Proteomes" id="UP001159659"/>
    </source>
</evidence>
<dbReference type="SUPFAM" id="SSF53383">
    <property type="entry name" value="PLP-dependent transferases"/>
    <property type="match status" value="1"/>
</dbReference>
<dbReference type="InterPro" id="IPR015421">
    <property type="entry name" value="PyrdxlP-dep_Trfase_major"/>
</dbReference>
<evidence type="ECO:0000256" key="3">
    <source>
        <dbReference type="ARBA" id="ARBA00022898"/>
    </source>
</evidence>